<name>A0A182KIB9_9DIPT</name>
<dbReference type="Proteomes" id="UP000075881">
    <property type="component" value="Unassembled WGS sequence"/>
</dbReference>
<protein>
    <submittedName>
        <fullName evidence="1">Uncharacterized protein</fullName>
    </submittedName>
</protein>
<dbReference type="AlphaFoldDB" id="A0A182KIB9"/>
<evidence type="ECO:0000313" key="1">
    <source>
        <dbReference type="EnsemblMetazoa" id="ACHR014209-PA"/>
    </source>
</evidence>
<organism evidence="1 2">
    <name type="scientific">Anopheles christyi</name>
    <dbReference type="NCBI Taxonomy" id="43041"/>
    <lineage>
        <taxon>Eukaryota</taxon>
        <taxon>Metazoa</taxon>
        <taxon>Ecdysozoa</taxon>
        <taxon>Arthropoda</taxon>
        <taxon>Hexapoda</taxon>
        <taxon>Insecta</taxon>
        <taxon>Pterygota</taxon>
        <taxon>Neoptera</taxon>
        <taxon>Endopterygota</taxon>
        <taxon>Diptera</taxon>
        <taxon>Nematocera</taxon>
        <taxon>Culicoidea</taxon>
        <taxon>Culicidae</taxon>
        <taxon>Anophelinae</taxon>
        <taxon>Anopheles</taxon>
    </lineage>
</organism>
<proteinExistence type="predicted"/>
<keyword evidence="2" id="KW-1185">Reference proteome</keyword>
<dbReference type="VEuPathDB" id="VectorBase:ACHR014209"/>
<evidence type="ECO:0000313" key="2">
    <source>
        <dbReference type="Proteomes" id="UP000075881"/>
    </source>
</evidence>
<sequence length="149" mass="16859">MPTISRPDSAIGHPWAWIGVGEVNPAYRSSSIISAGKPDSSKVKIGSGISWPFVVISFDRRHSDISRSERRYDALERYGSRTIGSSFNCDHWTGRRVCNLPISYRLPTIPPRPRGLLLRLRRLPGGGILYLPLRLILSRCKCCWSMGWY</sequence>
<accession>A0A182KIB9</accession>
<dbReference type="EnsemblMetazoa" id="ACHR014209-RA">
    <property type="protein sequence ID" value="ACHR014209-PA"/>
    <property type="gene ID" value="ACHR014209"/>
</dbReference>
<reference evidence="1" key="2">
    <citation type="submission" date="2020-05" db="UniProtKB">
        <authorList>
            <consortium name="EnsemblMetazoa"/>
        </authorList>
    </citation>
    <scope>IDENTIFICATION</scope>
    <source>
        <strain evidence="1">ACHKN1017</strain>
    </source>
</reference>
<reference evidence="2" key="1">
    <citation type="submission" date="2013-03" db="EMBL/GenBank/DDBJ databases">
        <title>The Genome Sequence of Anopheles christyi ACHKN1017.</title>
        <authorList>
            <consortium name="The Broad Institute Genomics Platform"/>
            <person name="Neafsey D.E."/>
            <person name="Besansky N."/>
            <person name="Walker B."/>
            <person name="Young S.K."/>
            <person name="Zeng Q."/>
            <person name="Gargeya S."/>
            <person name="Fitzgerald M."/>
            <person name="Haas B."/>
            <person name="Abouelleil A."/>
            <person name="Allen A.W."/>
            <person name="Alvarado L."/>
            <person name="Arachchi H.M."/>
            <person name="Berlin A.M."/>
            <person name="Chapman S.B."/>
            <person name="Gainer-Dewar J."/>
            <person name="Goldberg J."/>
            <person name="Griggs A."/>
            <person name="Gujja S."/>
            <person name="Hansen M."/>
            <person name="Howarth C."/>
            <person name="Imamovic A."/>
            <person name="Ireland A."/>
            <person name="Larimer J."/>
            <person name="McCowan C."/>
            <person name="Murphy C."/>
            <person name="Pearson M."/>
            <person name="Poon T.W."/>
            <person name="Priest M."/>
            <person name="Roberts A."/>
            <person name="Saif S."/>
            <person name="Shea T."/>
            <person name="Sisk P."/>
            <person name="Sykes S."/>
            <person name="Wortman J."/>
            <person name="Nusbaum C."/>
            <person name="Birren B."/>
        </authorList>
    </citation>
    <scope>NUCLEOTIDE SEQUENCE [LARGE SCALE GENOMIC DNA]</scope>
    <source>
        <strain evidence="2">ACHKN1017</strain>
    </source>
</reference>